<dbReference type="GO" id="GO:0006281">
    <property type="term" value="P:DNA repair"/>
    <property type="evidence" value="ECO:0007669"/>
    <property type="project" value="TreeGrafter"/>
</dbReference>
<dbReference type="Gene3D" id="3.40.50.1000">
    <property type="entry name" value="HAD superfamily/HAD-like"/>
    <property type="match status" value="1"/>
</dbReference>
<dbReference type="InterPro" id="IPR036412">
    <property type="entry name" value="HAD-like_sf"/>
</dbReference>
<dbReference type="SFLD" id="SFLDG01129">
    <property type="entry name" value="C1.5:_HAD__Beta-PGM__Phosphata"/>
    <property type="match status" value="1"/>
</dbReference>
<proteinExistence type="predicted"/>
<dbReference type="Gene3D" id="1.10.150.240">
    <property type="entry name" value="Putative phosphatase, domain 2"/>
    <property type="match status" value="1"/>
</dbReference>
<dbReference type="SFLD" id="SFLDG01135">
    <property type="entry name" value="C1.5.6:_HAD__Beta-PGM__Phospha"/>
    <property type="match status" value="1"/>
</dbReference>
<evidence type="ECO:0000313" key="2">
    <source>
        <dbReference type="Proteomes" id="UP000188145"/>
    </source>
</evidence>
<dbReference type="KEGG" id="tes:BW730_17285"/>
<protein>
    <recommendedName>
        <fullName evidence="3">Haloacid dehalogenase</fullName>
    </recommendedName>
</protein>
<dbReference type="AlphaFoldDB" id="A0A1Q2CS74"/>
<dbReference type="InterPro" id="IPR050155">
    <property type="entry name" value="HAD-like_hydrolase_sf"/>
</dbReference>
<dbReference type="RefSeq" id="WP_077687342.1">
    <property type="nucleotide sequence ID" value="NZ_CP019606.1"/>
</dbReference>
<dbReference type="InterPro" id="IPR006439">
    <property type="entry name" value="HAD-SF_hydro_IA"/>
</dbReference>
<dbReference type="STRING" id="1332264.BW730_17285"/>
<dbReference type="SFLD" id="SFLDS00003">
    <property type="entry name" value="Haloacid_Dehalogenase"/>
    <property type="match status" value="1"/>
</dbReference>
<dbReference type="PANTHER" id="PTHR43434">
    <property type="entry name" value="PHOSPHOGLYCOLATE PHOSPHATASE"/>
    <property type="match status" value="1"/>
</dbReference>
<sequence>MSIPAVLFDLDGTLADTVPLIAEHIATTVTVFGVPTEPMAVVPYIDRPLELTLSELSGFRADDPRIAEMVTTYHESWYGAINEQGHELLLPGVHQMLLRLRDAGLAIGVVTAKTTPEADHLLEIIGIRGDVDVLVGTEMVDRGKPAPDSAWMALELMGAQAGGTWYVGDATSDMEMALAAGMRAMGITTGASSRESLLEAGAEAVVERAEEVADLVLASR</sequence>
<evidence type="ECO:0008006" key="3">
    <source>
        <dbReference type="Google" id="ProtNLM"/>
    </source>
</evidence>
<dbReference type="Pfam" id="PF13419">
    <property type="entry name" value="HAD_2"/>
    <property type="match status" value="1"/>
</dbReference>
<evidence type="ECO:0000313" key="1">
    <source>
        <dbReference type="EMBL" id="AQP48988.1"/>
    </source>
</evidence>
<organism evidence="1 2">
    <name type="scientific">Tessaracoccus aquimaris</name>
    <dbReference type="NCBI Taxonomy" id="1332264"/>
    <lineage>
        <taxon>Bacteria</taxon>
        <taxon>Bacillati</taxon>
        <taxon>Actinomycetota</taxon>
        <taxon>Actinomycetes</taxon>
        <taxon>Propionibacteriales</taxon>
        <taxon>Propionibacteriaceae</taxon>
        <taxon>Tessaracoccus</taxon>
    </lineage>
</organism>
<dbReference type="PANTHER" id="PTHR43434:SF1">
    <property type="entry name" value="PHOSPHOGLYCOLATE PHOSPHATASE"/>
    <property type="match status" value="1"/>
</dbReference>
<dbReference type="EMBL" id="CP019606">
    <property type="protein sequence ID" value="AQP48988.1"/>
    <property type="molecule type" value="Genomic_DNA"/>
</dbReference>
<gene>
    <name evidence="1" type="ORF">BW730_17285</name>
</gene>
<reference evidence="2" key="1">
    <citation type="submission" date="2017-02" db="EMBL/GenBank/DDBJ databases">
        <title>Tessaracoccus aquaemaris sp. nov., isolated from the intestine of a Korean rockfish, Sebastes schlegelii, in a marine aquaculture pond.</title>
        <authorList>
            <person name="Tak E.J."/>
            <person name="Bae J.-W."/>
        </authorList>
    </citation>
    <scope>NUCLEOTIDE SEQUENCE [LARGE SCALE GENOMIC DNA]</scope>
    <source>
        <strain evidence="2">NSG39</strain>
    </source>
</reference>
<dbReference type="GO" id="GO:0008967">
    <property type="term" value="F:phosphoglycolate phosphatase activity"/>
    <property type="evidence" value="ECO:0007669"/>
    <property type="project" value="TreeGrafter"/>
</dbReference>
<dbReference type="InterPro" id="IPR023214">
    <property type="entry name" value="HAD_sf"/>
</dbReference>
<dbReference type="OrthoDB" id="9797743at2"/>
<dbReference type="SUPFAM" id="SSF56784">
    <property type="entry name" value="HAD-like"/>
    <property type="match status" value="1"/>
</dbReference>
<dbReference type="InterPro" id="IPR041492">
    <property type="entry name" value="HAD_2"/>
</dbReference>
<dbReference type="Proteomes" id="UP000188145">
    <property type="component" value="Chromosome"/>
</dbReference>
<dbReference type="NCBIfam" id="TIGR01549">
    <property type="entry name" value="HAD-SF-IA-v1"/>
    <property type="match status" value="1"/>
</dbReference>
<keyword evidence="2" id="KW-1185">Reference proteome</keyword>
<accession>A0A1Q2CS74</accession>
<name>A0A1Q2CS74_9ACTN</name>
<dbReference type="InterPro" id="IPR023198">
    <property type="entry name" value="PGP-like_dom2"/>
</dbReference>